<organism evidence="1 2">
    <name type="scientific">Nonomuraea spiralis</name>
    <dbReference type="NCBI Taxonomy" id="46182"/>
    <lineage>
        <taxon>Bacteria</taxon>
        <taxon>Bacillati</taxon>
        <taxon>Actinomycetota</taxon>
        <taxon>Actinomycetes</taxon>
        <taxon>Streptosporangiales</taxon>
        <taxon>Streptosporangiaceae</taxon>
        <taxon>Nonomuraea</taxon>
    </lineage>
</organism>
<evidence type="ECO:0000313" key="1">
    <source>
        <dbReference type="EMBL" id="MFB9205668.1"/>
    </source>
</evidence>
<dbReference type="EMBL" id="JBHMEI010000030">
    <property type="protein sequence ID" value="MFB9205668.1"/>
    <property type="molecule type" value="Genomic_DNA"/>
</dbReference>
<name>A0ABV5INN4_9ACTN</name>
<gene>
    <name evidence="1" type="ORF">ACFFV7_31045</name>
</gene>
<protein>
    <recommendedName>
        <fullName evidence="3">ATP-binding protein</fullName>
    </recommendedName>
</protein>
<reference evidence="1 2" key="1">
    <citation type="submission" date="2024-09" db="EMBL/GenBank/DDBJ databases">
        <authorList>
            <person name="Sun Q."/>
            <person name="Mori K."/>
        </authorList>
    </citation>
    <scope>NUCLEOTIDE SEQUENCE [LARGE SCALE GENOMIC DNA]</scope>
    <source>
        <strain evidence="1 2">CCM 3426</strain>
    </source>
</reference>
<dbReference type="RefSeq" id="WP_189649540.1">
    <property type="nucleotide sequence ID" value="NZ_BMRC01000010.1"/>
</dbReference>
<evidence type="ECO:0000313" key="2">
    <source>
        <dbReference type="Proteomes" id="UP001589647"/>
    </source>
</evidence>
<dbReference type="Proteomes" id="UP001589647">
    <property type="component" value="Unassembled WGS sequence"/>
</dbReference>
<keyword evidence="2" id="KW-1185">Reference proteome</keyword>
<comment type="caution">
    <text evidence="1">The sequence shown here is derived from an EMBL/GenBank/DDBJ whole genome shotgun (WGS) entry which is preliminary data.</text>
</comment>
<accession>A0ABV5INN4</accession>
<evidence type="ECO:0008006" key="3">
    <source>
        <dbReference type="Google" id="ProtNLM"/>
    </source>
</evidence>
<proteinExistence type="predicted"/>
<sequence length="624" mass="69329">MADSFDDAHLRLVTKECLPLGSGDRLPVIVLLGPDGTDKDVCLTRVWRSIARPESPRVRVDFRLPGLRDAPVVKTVERIAHDLMESSSVRLPRVVFALHVLALDPRDRSDNELASELDDLVDGGDPERLSDALALLRDLLGRIPGAEPLAALTSLIEYAAKGQRRRVVRLLNGKGRTWLAAQMANGNVIDLARRRDGHGGDPSGSAGSILCRALVADLTDSWSKSHRYARGCLLLLEGAETAGGRALLKALGPAKGEDPLLVVAESKQWLPMGGSWSRPGTAVPGAAGPPPLSEASYRDWRAGYAGREQPWWYPVLMPPLRADRSRAYAPAVQELTGGHPAVTRRLGRLAATAEDDDAFRAVLCREDVLRWPDWLHLAHLDELTDWAAARNLDDAESALLRRAGRAPDLRNELADLLWLTRRPEDLDPHGRYAGARGPQVAVIHPWLRRLLLHRLDVTGRWDDIHRDLERFHHGPEGEEDARSLHHRLARAGRDDPEGHLAHVAGELHRLFDRLDVREDGRSRLPEWLACFNEVTAAPNRLPLVTPLDELYDSLVATAAPHGRGDWLVVIRALVVDRWFWLDPLLDPSGSRAEQIARGLRDLARRSATSPAILLREADRYEQRR</sequence>